<dbReference type="Proteomes" id="UP000316968">
    <property type="component" value="Chromosome"/>
</dbReference>
<feature type="signal peptide" evidence="1">
    <location>
        <begin position="1"/>
        <end position="25"/>
    </location>
</feature>
<dbReference type="InterPro" id="IPR011042">
    <property type="entry name" value="6-blade_b-propeller_TolB-like"/>
</dbReference>
<keyword evidence="4" id="KW-1185">Reference proteome</keyword>
<dbReference type="RefSeq" id="WP_141447002.1">
    <property type="nucleotide sequence ID" value="NZ_CP041217.1"/>
</dbReference>
<dbReference type="PANTHER" id="PTHR19328:SF13">
    <property type="entry name" value="HIPL1 PROTEIN"/>
    <property type="match status" value="1"/>
</dbReference>
<feature type="chain" id="PRO_5021331924" evidence="1">
    <location>
        <begin position="26"/>
        <end position="419"/>
    </location>
</feature>
<gene>
    <name evidence="3" type="ORF">FFV09_06230</name>
</gene>
<dbReference type="OrthoDB" id="9770043at2"/>
<dbReference type="InterPro" id="IPR012938">
    <property type="entry name" value="Glc/Sorbosone_DH"/>
</dbReference>
<evidence type="ECO:0000313" key="4">
    <source>
        <dbReference type="Proteomes" id="UP000316968"/>
    </source>
</evidence>
<protein>
    <submittedName>
        <fullName evidence="3">PQQ-dependent sugar dehydrogenase</fullName>
    </submittedName>
</protein>
<proteinExistence type="predicted"/>
<keyword evidence="1" id="KW-0732">Signal</keyword>
<organism evidence="3 4">
    <name type="scientific">Saccharibacillus brassicae</name>
    <dbReference type="NCBI Taxonomy" id="2583377"/>
    <lineage>
        <taxon>Bacteria</taxon>
        <taxon>Bacillati</taxon>
        <taxon>Bacillota</taxon>
        <taxon>Bacilli</taxon>
        <taxon>Bacillales</taxon>
        <taxon>Paenibacillaceae</taxon>
        <taxon>Saccharibacillus</taxon>
    </lineage>
</organism>
<name>A0A4Y6US46_SACBS</name>
<dbReference type="KEGG" id="saca:FFV09_06230"/>
<feature type="domain" description="Glucose/Sorbosone dehydrogenase" evidence="2">
    <location>
        <begin position="97"/>
        <end position="399"/>
    </location>
</feature>
<dbReference type="SUPFAM" id="SSF50952">
    <property type="entry name" value="Soluble quinoprotein glucose dehydrogenase"/>
    <property type="match status" value="1"/>
</dbReference>
<reference evidence="3 4" key="1">
    <citation type="submission" date="2019-06" db="EMBL/GenBank/DDBJ databases">
        <title>Saccharibacillus brassicae sp. nov., an endophytic bacterium isolated from Chinese cabbage seeds (Brassica pekinensis).</title>
        <authorList>
            <person name="Jiang L."/>
            <person name="Lee J."/>
            <person name="Kim S.W."/>
        </authorList>
    </citation>
    <scope>NUCLEOTIDE SEQUENCE [LARGE SCALE GENOMIC DNA]</scope>
    <source>
        <strain evidence="4">KCTC 43072 / ATSA2</strain>
    </source>
</reference>
<dbReference type="EMBL" id="CP041217">
    <property type="protein sequence ID" value="QDH20492.1"/>
    <property type="molecule type" value="Genomic_DNA"/>
</dbReference>
<evidence type="ECO:0000313" key="3">
    <source>
        <dbReference type="EMBL" id="QDH20492.1"/>
    </source>
</evidence>
<dbReference type="PANTHER" id="PTHR19328">
    <property type="entry name" value="HEDGEHOG-INTERACTING PROTEIN"/>
    <property type="match status" value="1"/>
</dbReference>
<sequence>MPLLSTKSKALTAALLLAVPISAYAADQREAQQTAESQIPSAAAGILKISPGPGAGASAIPAASPAAGAAAASATSAAKASVTDSLQGGYDVAATKLKIPWSMQFAGDVVYITQRGGGIVEVKNGKQTVQEVRTKKALRVVGEAGLTGFVLDPNFAKNKYAYIYHAYEEKGEALNRIVKVKLVNGVWREQKELLDGIPGGRIHEGGRLAIGPDGMLYSTAGDANRRELSQNLSSSAGKVLRMTTSGQVPKDNPFKNSYVYAYGLRNAQGLAWTSSGTLYASDHGPSGAPIPGGSGTDRTGLDEINVIAKGANYGWPKIQGTETAPGLIPPYYVAGDRAIAPSGIAATPDDKILVATLVGQSLKQFDPLSKTMTDVLTGEGRIRDVAVHGGRVYVLTNNSVSTAPNAKPGPDEDRLLILK</sequence>
<evidence type="ECO:0000259" key="2">
    <source>
        <dbReference type="Pfam" id="PF07995"/>
    </source>
</evidence>
<dbReference type="AlphaFoldDB" id="A0A4Y6US46"/>
<dbReference type="InterPro" id="IPR011041">
    <property type="entry name" value="Quinoprot_gluc/sorb_DH_b-prop"/>
</dbReference>
<evidence type="ECO:0000256" key="1">
    <source>
        <dbReference type="SAM" id="SignalP"/>
    </source>
</evidence>
<accession>A0A4Y6US46</accession>
<dbReference type="Pfam" id="PF07995">
    <property type="entry name" value="GSDH"/>
    <property type="match status" value="1"/>
</dbReference>
<dbReference type="Gene3D" id="2.120.10.30">
    <property type="entry name" value="TolB, C-terminal domain"/>
    <property type="match status" value="1"/>
</dbReference>